<evidence type="ECO:0000313" key="6">
    <source>
        <dbReference type="Proteomes" id="UP001597362"/>
    </source>
</evidence>
<accession>A0ABW4YFV3</accession>
<gene>
    <name evidence="5" type="ORF">ACFSJH_02160</name>
</gene>
<dbReference type="Gene3D" id="1.10.10.10">
    <property type="entry name" value="Winged helix-like DNA-binding domain superfamily/Winged helix DNA-binding domain"/>
    <property type="match status" value="1"/>
</dbReference>
<name>A0ABW4YFV3_9BACL</name>
<dbReference type="InterPro" id="IPR036388">
    <property type="entry name" value="WH-like_DNA-bd_sf"/>
</dbReference>
<sequence>MRKKSLRLDLLIWYRLSRFYNHSVRLSNQHLKQWELTVAQFDVLVQVGTEDRMTQQQLGEKLLVTKGNITKLLQKMEETSLIQREQEWKTKYISLTEKGKQLFAKVVPAQEQFQASQFDSLSVEEKKQLVNLLKKI</sequence>
<evidence type="ECO:0000313" key="5">
    <source>
        <dbReference type="EMBL" id="MFD2114549.1"/>
    </source>
</evidence>
<dbReference type="SMART" id="SM00347">
    <property type="entry name" value="HTH_MARR"/>
    <property type="match status" value="1"/>
</dbReference>
<dbReference type="PROSITE" id="PS50995">
    <property type="entry name" value="HTH_MARR_2"/>
    <property type="match status" value="1"/>
</dbReference>
<evidence type="ECO:0000256" key="3">
    <source>
        <dbReference type="ARBA" id="ARBA00023163"/>
    </source>
</evidence>
<keyword evidence="3" id="KW-0804">Transcription</keyword>
<keyword evidence="2" id="KW-0238">DNA-binding</keyword>
<dbReference type="RefSeq" id="WP_377769655.1">
    <property type="nucleotide sequence ID" value="NZ_JBHUHO010000007.1"/>
</dbReference>
<keyword evidence="1" id="KW-0805">Transcription regulation</keyword>
<dbReference type="SUPFAM" id="SSF46785">
    <property type="entry name" value="Winged helix' DNA-binding domain"/>
    <property type="match status" value="1"/>
</dbReference>
<evidence type="ECO:0000256" key="1">
    <source>
        <dbReference type="ARBA" id="ARBA00023015"/>
    </source>
</evidence>
<protein>
    <submittedName>
        <fullName evidence="5">MarR family winged helix-turn-helix transcriptional regulator</fullName>
    </submittedName>
</protein>
<comment type="caution">
    <text evidence="5">The sequence shown here is derived from an EMBL/GenBank/DDBJ whole genome shotgun (WGS) entry which is preliminary data.</text>
</comment>
<dbReference type="EMBL" id="JBHUHO010000007">
    <property type="protein sequence ID" value="MFD2114549.1"/>
    <property type="molecule type" value="Genomic_DNA"/>
</dbReference>
<dbReference type="PANTHER" id="PTHR42756">
    <property type="entry name" value="TRANSCRIPTIONAL REGULATOR, MARR"/>
    <property type="match status" value="1"/>
</dbReference>
<feature type="domain" description="HTH marR-type" evidence="4">
    <location>
        <begin position="1"/>
        <end position="136"/>
    </location>
</feature>
<organism evidence="5 6">
    <name type="scientific">Paenibacillus yanchengensis</name>
    <dbReference type="NCBI Taxonomy" id="2035833"/>
    <lineage>
        <taxon>Bacteria</taxon>
        <taxon>Bacillati</taxon>
        <taxon>Bacillota</taxon>
        <taxon>Bacilli</taxon>
        <taxon>Bacillales</taxon>
        <taxon>Paenibacillaceae</taxon>
        <taxon>Paenibacillus</taxon>
    </lineage>
</organism>
<dbReference type="InterPro" id="IPR000835">
    <property type="entry name" value="HTH_MarR-typ"/>
</dbReference>
<dbReference type="PRINTS" id="PR00598">
    <property type="entry name" value="HTHMARR"/>
</dbReference>
<proteinExistence type="predicted"/>
<evidence type="ECO:0000259" key="4">
    <source>
        <dbReference type="PROSITE" id="PS50995"/>
    </source>
</evidence>
<keyword evidence="6" id="KW-1185">Reference proteome</keyword>
<dbReference type="Proteomes" id="UP001597362">
    <property type="component" value="Unassembled WGS sequence"/>
</dbReference>
<reference evidence="6" key="1">
    <citation type="journal article" date="2019" name="Int. J. Syst. Evol. Microbiol.">
        <title>The Global Catalogue of Microorganisms (GCM) 10K type strain sequencing project: providing services to taxonomists for standard genome sequencing and annotation.</title>
        <authorList>
            <consortium name="The Broad Institute Genomics Platform"/>
            <consortium name="The Broad Institute Genome Sequencing Center for Infectious Disease"/>
            <person name="Wu L."/>
            <person name="Ma J."/>
        </authorList>
    </citation>
    <scope>NUCLEOTIDE SEQUENCE [LARGE SCALE GENOMIC DNA]</scope>
    <source>
        <strain evidence="6">GH52</strain>
    </source>
</reference>
<dbReference type="Pfam" id="PF01047">
    <property type="entry name" value="MarR"/>
    <property type="match status" value="1"/>
</dbReference>
<evidence type="ECO:0000256" key="2">
    <source>
        <dbReference type="ARBA" id="ARBA00023125"/>
    </source>
</evidence>
<dbReference type="PANTHER" id="PTHR42756:SF1">
    <property type="entry name" value="TRANSCRIPTIONAL REPRESSOR OF EMRAB OPERON"/>
    <property type="match status" value="1"/>
</dbReference>
<dbReference type="InterPro" id="IPR036390">
    <property type="entry name" value="WH_DNA-bd_sf"/>
</dbReference>